<evidence type="ECO:0000313" key="2">
    <source>
        <dbReference type="Proteomes" id="UP000198583"/>
    </source>
</evidence>
<proteinExistence type="predicted"/>
<dbReference type="Proteomes" id="UP000198583">
    <property type="component" value="Unassembled WGS sequence"/>
</dbReference>
<protein>
    <submittedName>
        <fullName evidence="1">Uncharacterized protein</fullName>
    </submittedName>
</protein>
<organism evidence="1 2">
    <name type="scientific">Lentzea waywayandensis</name>
    <dbReference type="NCBI Taxonomy" id="84724"/>
    <lineage>
        <taxon>Bacteria</taxon>
        <taxon>Bacillati</taxon>
        <taxon>Actinomycetota</taxon>
        <taxon>Actinomycetes</taxon>
        <taxon>Pseudonocardiales</taxon>
        <taxon>Pseudonocardiaceae</taxon>
        <taxon>Lentzea</taxon>
    </lineage>
</organism>
<sequence length="165" mass="18078">MGLVTVEGNDVRFSETVARIADSLSPLGPAGRCVAESYALNTEMRRVGESKSAHDKEITLALLDQRRRESSTTLRQMQKHLGRADRSAVALRECMVNMQRETVKPGLALDERRAYIDLTSHFTTMLVQHHSDLTGGVANVIDKVLNGSGAAALAPAGRKPGRRRR</sequence>
<name>A0A1I6D2U4_9PSEU</name>
<accession>A0A1I6D2U4</accession>
<reference evidence="2" key="1">
    <citation type="submission" date="2016-10" db="EMBL/GenBank/DDBJ databases">
        <authorList>
            <person name="Varghese N."/>
            <person name="Submissions S."/>
        </authorList>
    </citation>
    <scope>NUCLEOTIDE SEQUENCE [LARGE SCALE GENOMIC DNA]</scope>
    <source>
        <strain evidence="2">DSM 44232</strain>
    </source>
</reference>
<gene>
    <name evidence="1" type="ORF">SAMN04488564_101916</name>
</gene>
<keyword evidence="2" id="KW-1185">Reference proteome</keyword>
<dbReference type="STRING" id="84724.SAMN04488564_101916"/>
<dbReference type="OrthoDB" id="3692741at2"/>
<dbReference type="EMBL" id="FOYL01000001">
    <property type="protein sequence ID" value="SFQ99730.1"/>
    <property type="molecule type" value="Genomic_DNA"/>
</dbReference>
<dbReference type="RefSeq" id="WP_093588411.1">
    <property type="nucleotide sequence ID" value="NZ_FOYL01000001.1"/>
</dbReference>
<evidence type="ECO:0000313" key="1">
    <source>
        <dbReference type="EMBL" id="SFQ99730.1"/>
    </source>
</evidence>
<dbReference type="AlphaFoldDB" id="A0A1I6D2U4"/>